<keyword evidence="2" id="KW-1185">Reference proteome</keyword>
<organism evidence="1 2">
    <name type="scientific">Trichinella nativa</name>
    <dbReference type="NCBI Taxonomy" id="6335"/>
    <lineage>
        <taxon>Eukaryota</taxon>
        <taxon>Metazoa</taxon>
        <taxon>Ecdysozoa</taxon>
        <taxon>Nematoda</taxon>
        <taxon>Enoplea</taxon>
        <taxon>Dorylaimia</taxon>
        <taxon>Trichinellida</taxon>
        <taxon>Trichinellidae</taxon>
        <taxon>Trichinella</taxon>
    </lineage>
</organism>
<gene>
    <name evidence="1" type="ORF">T02_7651</name>
</gene>
<accession>A0A0V1KHJ1</accession>
<evidence type="ECO:0000313" key="1">
    <source>
        <dbReference type="EMBL" id="KRZ46676.1"/>
    </source>
</evidence>
<name>A0A0V1KHJ1_9BILA</name>
<proteinExistence type="predicted"/>
<dbReference type="AlphaFoldDB" id="A0A0V1KHJ1"/>
<evidence type="ECO:0000313" key="2">
    <source>
        <dbReference type="Proteomes" id="UP000054721"/>
    </source>
</evidence>
<reference evidence="1 2" key="1">
    <citation type="submission" date="2015-05" db="EMBL/GenBank/DDBJ databases">
        <title>Evolution of Trichinella species and genotypes.</title>
        <authorList>
            <person name="Korhonen P.K."/>
            <person name="Edoardo P."/>
            <person name="Giuseppe L.R."/>
            <person name="Gasser R.B."/>
        </authorList>
    </citation>
    <scope>NUCLEOTIDE SEQUENCE [LARGE SCALE GENOMIC DNA]</scope>
    <source>
        <strain evidence="1">ISS10</strain>
    </source>
</reference>
<comment type="caution">
    <text evidence="1">The sequence shown here is derived from an EMBL/GenBank/DDBJ whole genome shotgun (WGS) entry which is preliminary data.</text>
</comment>
<dbReference type="EMBL" id="JYDW01002549">
    <property type="protein sequence ID" value="KRZ46676.1"/>
    <property type="molecule type" value="Genomic_DNA"/>
</dbReference>
<dbReference type="OrthoDB" id="10377173at2759"/>
<sequence length="39" mass="4319">MALSFILIKIISPERCSSLLFSIKKPVPVNASAFSIIKR</sequence>
<protein>
    <submittedName>
        <fullName evidence="1">Uncharacterized protein</fullName>
    </submittedName>
</protein>
<dbReference type="Proteomes" id="UP000054721">
    <property type="component" value="Unassembled WGS sequence"/>
</dbReference>